<evidence type="ECO:0000313" key="1">
    <source>
        <dbReference type="EMBL" id="MFC5587893.1"/>
    </source>
</evidence>
<accession>A0ABW0TH03</accession>
<dbReference type="EMBL" id="JBHSNO010000002">
    <property type="protein sequence ID" value="MFC5587893.1"/>
    <property type="molecule type" value="Genomic_DNA"/>
</dbReference>
<reference evidence="2" key="1">
    <citation type="journal article" date="2019" name="Int. J. Syst. Evol. Microbiol.">
        <title>The Global Catalogue of Microorganisms (GCM) 10K type strain sequencing project: providing services to taxonomists for standard genome sequencing and annotation.</title>
        <authorList>
            <consortium name="The Broad Institute Genomics Platform"/>
            <consortium name="The Broad Institute Genome Sequencing Center for Infectious Disease"/>
            <person name="Wu L."/>
            <person name="Ma J."/>
        </authorList>
    </citation>
    <scope>NUCLEOTIDE SEQUENCE [LARGE SCALE GENOMIC DNA]</scope>
    <source>
        <strain evidence="2">CGMCC 4.1434</strain>
    </source>
</reference>
<evidence type="ECO:0000313" key="2">
    <source>
        <dbReference type="Proteomes" id="UP001596109"/>
    </source>
</evidence>
<sequence>MDKKEKQLFEYYYHKFSERNFDEKDLFSFLLFVQDKANDNKVIHELSHLLIHRDKMTGYVKSYFDNCTEIIRNLEKEKKRRKIENLFSFKEFRNGFNSLFSQFGFEKLPAEIINDFILCIISLLQGISLHSENSNREIGHLSFAASSKEVFLMGNMKTLSKGRFIPVTFPVLSVNNIYEKVTPQDKNDTPYLFNDALIEVINIDGQLVITFPTIN</sequence>
<comment type="caution">
    <text evidence="1">The sequence shown here is derived from an EMBL/GenBank/DDBJ whole genome shotgun (WGS) entry which is preliminary data.</text>
</comment>
<protein>
    <submittedName>
        <fullName evidence="1">Uncharacterized protein</fullName>
    </submittedName>
</protein>
<proteinExistence type="predicted"/>
<gene>
    <name evidence="1" type="ORF">ACFPRA_03095</name>
</gene>
<dbReference type="RefSeq" id="WP_381430621.1">
    <property type="nucleotide sequence ID" value="NZ_JBHSNO010000002.1"/>
</dbReference>
<name>A0ABW0TH03_9BACL</name>
<dbReference type="Proteomes" id="UP001596109">
    <property type="component" value="Unassembled WGS sequence"/>
</dbReference>
<organism evidence="1 2">
    <name type="scientific">Sporosarcina soli</name>
    <dbReference type="NCBI Taxonomy" id="334736"/>
    <lineage>
        <taxon>Bacteria</taxon>
        <taxon>Bacillati</taxon>
        <taxon>Bacillota</taxon>
        <taxon>Bacilli</taxon>
        <taxon>Bacillales</taxon>
        <taxon>Caryophanaceae</taxon>
        <taxon>Sporosarcina</taxon>
    </lineage>
</organism>
<keyword evidence="2" id="KW-1185">Reference proteome</keyword>